<feature type="chain" id="PRO_5023048698" evidence="1">
    <location>
        <begin position="21"/>
        <end position="311"/>
    </location>
</feature>
<comment type="caution">
    <text evidence="2">The sequence shown here is derived from an EMBL/GenBank/DDBJ whole genome shotgun (WGS) entry which is preliminary data.</text>
</comment>
<keyword evidence="1" id="KW-0732">Signal</keyword>
<dbReference type="AlphaFoldDB" id="A0A5C6KF70"/>
<reference evidence="2 3" key="1">
    <citation type="submission" date="2019-07" db="EMBL/GenBank/DDBJ databases">
        <title>Genome sequencing of Parabacteroides distasonis iSURF_7.</title>
        <authorList>
            <person name="Degefu H.N."/>
            <person name="Ruoff K.L."/>
            <person name="Price C.E."/>
            <person name="Valls R.A."/>
            <person name="O'Toole G.A."/>
        </authorList>
    </citation>
    <scope>NUCLEOTIDE SEQUENCE [LARGE SCALE GENOMIC DNA]</scope>
    <source>
        <strain evidence="2 3">CFPLTA003_1B</strain>
    </source>
</reference>
<dbReference type="EMBL" id="VOHW01000007">
    <property type="protein sequence ID" value="TWV61094.1"/>
    <property type="molecule type" value="Genomic_DNA"/>
</dbReference>
<evidence type="ECO:0000313" key="2">
    <source>
        <dbReference type="EMBL" id="TWV61094.1"/>
    </source>
</evidence>
<accession>A0A5C6KF70</accession>
<evidence type="ECO:0000313" key="3">
    <source>
        <dbReference type="Proteomes" id="UP000315827"/>
    </source>
</evidence>
<feature type="signal peptide" evidence="1">
    <location>
        <begin position="1"/>
        <end position="20"/>
    </location>
</feature>
<evidence type="ECO:0000256" key="1">
    <source>
        <dbReference type="SAM" id="SignalP"/>
    </source>
</evidence>
<dbReference type="Proteomes" id="UP000315827">
    <property type="component" value="Unassembled WGS sequence"/>
</dbReference>
<proteinExistence type="predicted"/>
<name>A0A5C6KF70_PARDI</name>
<organism evidence="2 3">
    <name type="scientific">Parabacteroides distasonis</name>
    <dbReference type="NCBI Taxonomy" id="823"/>
    <lineage>
        <taxon>Bacteria</taxon>
        <taxon>Pseudomonadati</taxon>
        <taxon>Bacteroidota</taxon>
        <taxon>Bacteroidia</taxon>
        <taxon>Bacteroidales</taxon>
        <taxon>Tannerellaceae</taxon>
        <taxon>Parabacteroides</taxon>
    </lineage>
</organism>
<gene>
    <name evidence="2" type="ORF">FSA05_13060</name>
</gene>
<sequence>MSKRLIHLVLFLSGFSALFAQDNENYTQSYHWASGYLENIPHDFPLALRDEETMGTSDPGLCPEIAREQAIQRALFLYSLKRGTHMSMLTDYFIINQVATNMNDYKHEKMMVMATLHSEPQTYSFSVIREHTSIYGEQFVWLTVNSQGKEQRTLSSFYEFMLSTSQESHERQEERLSLSIRCDNDSILKNHSFTLKGNKEKLIISTQINDISLPLPTDLYLYKDKGTLLAQEKKEYPLSSGYWSTLLESLNDALTNFDFPGVTIQEVFESYQDTNQQLYREKNCCSLSARPVILSIQNNHIFLDWSIQTIQ</sequence>
<dbReference type="RefSeq" id="WP_122368726.1">
    <property type="nucleotide sequence ID" value="NZ_DAWEQS010000169.1"/>
</dbReference>
<protein>
    <submittedName>
        <fullName evidence="2">Uncharacterized protein</fullName>
    </submittedName>
</protein>